<organism evidence="1 2">
    <name type="scientific">Multifurca ochricompacta</name>
    <dbReference type="NCBI Taxonomy" id="376703"/>
    <lineage>
        <taxon>Eukaryota</taxon>
        <taxon>Fungi</taxon>
        <taxon>Dikarya</taxon>
        <taxon>Basidiomycota</taxon>
        <taxon>Agaricomycotina</taxon>
        <taxon>Agaricomycetes</taxon>
        <taxon>Russulales</taxon>
        <taxon>Russulaceae</taxon>
        <taxon>Multifurca</taxon>
    </lineage>
</organism>
<keyword evidence="2" id="KW-1185">Reference proteome</keyword>
<reference evidence="1" key="1">
    <citation type="journal article" date="2022" name="New Phytol.">
        <title>Evolutionary transition to the ectomycorrhizal habit in the genomes of a hyperdiverse lineage of mushroom-forming fungi.</title>
        <authorList>
            <person name="Looney B."/>
            <person name="Miyauchi S."/>
            <person name="Morin E."/>
            <person name="Drula E."/>
            <person name="Courty P.E."/>
            <person name="Kohler A."/>
            <person name="Kuo A."/>
            <person name="LaButti K."/>
            <person name="Pangilinan J."/>
            <person name="Lipzen A."/>
            <person name="Riley R."/>
            <person name="Andreopoulos W."/>
            <person name="He G."/>
            <person name="Johnson J."/>
            <person name="Nolan M."/>
            <person name="Tritt A."/>
            <person name="Barry K.W."/>
            <person name="Grigoriev I.V."/>
            <person name="Nagy L.G."/>
            <person name="Hibbett D."/>
            <person name="Henrissat B."/>
            <person name="Matheny P.B."/>
            <person name="Labbe J."/>
            <person name="Martin F.M."/>
        </authorList>
    </citation>
    <scope>NUCLEOTIDE SEQUENCE</scope>
    <source>
        <strain evidence="1">BPL690</strain>
    </source>
</reference>
<accession>A0AAD4QSF8</accession>
<feature type="non-terminal residue" evidence="1">
    <location>
        <position position="271"/>
    </location>
</feature>
<protein>
    <submittedName>
        <fullName evidence="1">Uncharacterized protein</fullName>
    </submittedName>
</protein>
<sequence>EHHFFLSLKTGTLERPISEPATLRLSVDPRNLKFVVFAYPPRASLPQGCLYSLRVWLRTGDIDHRLFFVDALWIGKDPDFYSIQDATFARLRSANSQLLLYKIVMGRALLDFIIRWRQVSGHVYNLSLEYDGCGVGRILFSNFIVNLDCPPEHLSFVIYTIPVSCTPRGATHRVRLWLRVPIHAEPVVSRAVELSSSSFIYQRIWSMDNFKVGNFLDFTALGPKLIMGAPTVDGPRTLSSPSEQQFYHDDGLAGAKQPTYGELTDSLKEVL</sequence>
<proteinExistence type="predicted"/>
<name>A0AAD4QSF8_9AGAM</name>
<dbReference type="EMBL" id="WTXG01000002">
    <property type="protein sequence ID" value="KAI0307065.1"/>
    <property type="molecule type" value="Genomic_DNA"/>
</dbReference>
<evidence type="ECO:0000313" key="2">
    <source>
        <dbReference type="Proteomes" id="UP001203297"/>
    </source>
</evidence>
<gene>
    <name evidence="1" type="ORF">B0F90DRAFT_1622424</name>
</gene>
<evidence type="ECO:0000313" key="1">
    <source>
        <dbReference type="EMBL" id="KAI0307065.1"/>
    </source>
</evidence>
<dbReference type="AlphaFoldDB" id="A0AAD4QSF8"/>
<dbReference type="Proteomes" id="UP001203297">
    <property type="component" value="Unassembled WGS sequence"/>
</dbReference>
<comment type="caution">
    <text evidence="1">The sequence shown here is derived from an EMBL/GenBank/DDBJ whole genome shotgun (WGS) entry which is preliminary data.</text>
</comment>